<feature type="compositionally biased region" description="Polar residues" evidence="1">
    <location>
        <begin position="27"/>
        <end position="37"/>
    </location>
</feature>
<dbReference type="AlphaFoldDB" id="A0A2P8QZH6"/>
<evidence type="ECO:0000313" key="3">
    <source>
        <dbReference type="Proteomes" id="UP000240535"/>
    </source>
</evidence>
<gene>
    <name evidence="2" type="ORF">CQ405_07400</name>
</gene>
<proteinExistence type="predicted"/>
<feature type="region of interest" description="Disordered" evidence="1">
    <location>
        <begin position="27"/>
        <end position="53"/>
    </location>
</feature>
<organism evidence="2 3">
    <name type="scientific">Campylobacter blaseri</name>
    <dbReference type="NCBI Taxonomy" id="2042961"/>
    <lineage>
        <taxon>Bacteria</taxon>
        <taxon>Pseudomonadati</taxon>
        <taxon>Campylobacterota</taxon>
        <taxon>Epsilonproteobacteria</taxon>
        <taxon>Campylobacterales</taxon>
        <taxon>Campylobacteraceae</taxon>
        <taxon>Campylobacter</taxon>
    </lineage>
</organism>
<feature type="compositionally biased region" description="Basic and acidic residues" evidence="1">
    <location>
        <begin position="42"/>
        <end position="52"/>
    </location>
</feature>
<keyword evidence="3" id="KW-1185">Reference proteome</keyword>
<reference evidence="3" key="1">
    <citation type="submission" date="2017-10" db="EMBL/GenBank/DDBJ databases">
        <title>Campylobacter species from seals.</title>
        <authorList>
            <person name="Gilbert M.J."/>
            <person name="Zomer A.L."/>
            <person name="Timmerman A.J."/>
            <person name="Duim B."/>
            <person name="Wagenaar J.A."/>
        </authorList>
    </citation>
    <scope>NUCLEOTIDE SEQUENCE [LARGE SCALE GENOMIC DNA]</scope>
    <source>
        <strain evidence="3">17S00004-5</strain>
    </source>
</reference>
<evidence type="ECO:0000313" key="2">
    <source>
        <dbReference type="EMBL" id="PSM51656.1"/>
    </source>
</evidence>
<evidence type="ECO:0000256" key="1">
    <source>
        <dbReference type="SAM" id="MobiDB-lite"/>
    </source>
</evidence>
<dbReference type="OrthoDB" id="5363013at2"/>
<comment type="caution">
    <text evidence="2">The sequence shown here is derived from an EMBL/GenBank/DDBJ whole genome shotgun (WGS) entry which is preliminary data.</text>
</comment>
<accession>A0A2P8QZH6</accession>
<dbReference type="EMBL" id="PDHH01000006">
    <property type="protein sequence ID" value="PSM51656.1"/>
    <property type="molecule type" value="Genomic_DNA"/>
</dbReference>
<name>A0A2P8QZH6_9BACT</name>
<protein>
    <submittedName>
        <fullName evidence="2">Uncharacterized protein</fullName>
    </submittedName>
</protein>
<sequence>MYTSFVIVFTLFLSGCSVSNWNLGKTTTKEMPQTENKPQGGLKEESETKKAENSNFHIDTIINTWGQPTYERTNPQGKKVYIWENCKPTGVYIDRCDSNGCETVPETQCCERALETDNNGYVQNLKEAINSCI</sequence>
<dbReference type="Proteomes" id="UP000240535">
    <property type="component" value="Unassembled WGS sequence"/>
</dbReference>